<name>A0A6A0AE02_HAELA</name>
<dbReference type="InterPro" id="IPR051292">
    <property type="entry name" value="Xyl/GlcA_transferase"/>
</dbReference>
<evidence type="ECO:0000256" key="5">
    <source>
        <dbReference type="ARBA" id="ARBA00023136"/>
    </source>
</evidence>
<dbReference type="AlphaFoldDB" id="A0A6A0AE02"/>
<dbReference type="PANTHER" id="PTHR12270:SF52">
    <property type="entry name" value="GLYCOSYLTRANSFERASE-LIKE PROTEIN GNT13-RELATED"/>
    <property type="match status" value="1"/>
</dbReference>
<organism evidence="7 8">
    <name type="scientific">Haematococcus lacustris</name>
    <name type="common">Green alga</name>
    <name type="synonym">Haematococcus pluvialis</name>
    <dbReference type="NCBI Taxonomy" id="44745"/>
    <lineage>
        <taxon>Eukaryota</taxon>
        <taxon>Viridiplantae</taxon>
        <taxon>Chlorophyta</taxon>
        <taxon>core chlorophytes</taxon>
        <taxon>Chlorophyceae</taxon>
        <taxon>CS clade</taxon>
        <taxon>Chlamydomonadales</taxon>
        <taxon>Haematococcaceae</taxon>
        <taxon>Haematococcus</taxon>
    </lineage>
</organism>
<keyword evidence="2" id="KW-0812">Transmembrane</keyword>
<gene>
    <name evidence="7" type="ORF">HaLaN_29145</name>
</gene>
<evidence type="ECO:0000313" key="8">
    <source>
        <dbReference type="Proteomes" id="UP000485058"/>
    </source>
</evidence>
<keyword evidence="4" id="KW-1133">Transmembrane helix</keyword>
<keyword evidence="6" id="KW-0325">Glycoprotein</keyword>
<keyword evidence="3" id="KW-0735">Signal-anchor</keyword>
<dbReference type="GO" id="GO:0015020">
    <property type="term" value="F:glucuronosyltransferase activity"/>
    <property type="evidence" value="ECO:0007669"/>
    <property type="project" value="TreeGrafter"/>
</dbReference>
<evidence type="ECO:0000256" key="1">
    <source>
        <dbReference type="ARBA" id="ARBA00004606"/>
    </source>
</evidence>
<protein>
    <recommendedName>
        <fullName evidence="9">Glycosyltransferase-like protein LARGE2</fullName>
    </recommendedName>
</protein>
<evidence type="ECO:0000256" key="3">
    <source>
        <dbReference type="ARBA" id="ARBA00022968"/>
    </source>
</evidence>
<dbReference type="EMBL" id="BLLF01004827">
    <property type="protein sequence ID" value="GFH30314.1"/>
    <property type="molecule type" value="Genomic_DNA"/>
</dbReference>
<dbReference type="PANTHER" id="PTHR12270">
    <property type="entry name" value="GLYCOSYLTRANSFERASE-RELATED"/>
    <property type="match status" value="1"/>
</dbReference>
<sequence>MTWKLAMADTPAALKVAGAWWTRKVAKVPATLVTQSTVDRIPQLYSQCKSWQGPLSVALYLGLLQDTNTGTLTPNNLALLQEAILQVSAFFIEVEKESGTCQPEILLLYEIYTERKALLLYPINLLRNLARLQARTPLTALIDVDMLLSTHAYKDMEDPVKAQAVVQGARRKRAYVLPAFETYGLQHQAAALADRIARKDKAFLIQAVKKGMCGGFDSRRFSPGHNSTDYERWFRSDTEYDIHYGWRGYGQNKIQHIAHINASGFQFVVMPRTYIIHRAHKLTSVRHNLITSKAAYDAALAKHQSVDTTSVYGHTRALYDGAKALMDAGKFTETLDPATINCRKSLPWWTSP</sequence>
<evidence type="ECO:0000313" key="7">
    <source>
        <dbReference type="EMBL" id="GFH30314.1"/>
    </source>
</evidence>
<evidence type="ECO:0000256" key="4">
    <source>
        <dbReference type="ARBA" id="ARBA00022989"/>
    </source>
</evidence>
<comment type="subcellular location">
    <subcellularLocation>
        <location evidence="1">Membrane</location>
        <topology evidence="1">Single-pass type II membrane protein</topology>
    </subcellularLocation>
</comment>
<keyword evidence="8" id="KW-1185">Reference proteome</keyword>
<evidence type="ECO:0000256" key="2">
    <source>
        <dbReference type="ARBA" id="ARBA00022692"/>
    </source>
</evidence>
<comment type="caution">
    <text evidence="7">The sequence shown here is derived from an EMBL/GenBank/DDBJ whole genome shotgun (WGS) entry which is preliminary data.</text>
</comment>
<dbReference type="GO" id="GO:0042285">
    <property type="term" value="F:xylosyltransferase activity"/>
    <property type="evidence" value="ECO:0007669"/>
    <property type="project" value="TreeGrafter"/>
</dbReference>
<evidence type="ECO:0000256" key="6">
    <source>
        <dbReference type="ARBA" id="ARBA00023180"/>
    </source>
</evidence>
<reference evidence="7 8" key="1">
    <citation type="submission" date="2020-02" db="EMBL/GenBank/DDBJ databases">
        <title>Draft genome sequence of Haematococcus lacustris strain NIES-144.</title>
        <authorList>
            <person name="Morimoto D."/>
            <person name="Nakagawa S."/>
            <person name="Yoshida T."/>
            <person name="Sawayama S."/>
        </authorList>
    </citation>
    <scope>NUCLEOTIDE SEQUENCE [LARGE SCALE GENOMIC DNA]</scope>
    <source>
        <strain evidence="7 8">NIES-144</strain>
    </source>
</reference>
<evidence type="ECO:0008006" key="9">
    <source>
        <dbReference type="Google" id="ProtNLM"/>
    </source>
</evidence>
<accession>A0A6A0AE02</accession>
<dbReference type="GO" id="GO:0016020">
    <property type="term" value="C:membrane"/>
    <property type="evidence" value="ECO:0007669"/>
    <property type="project" value="UniProtKB-SubCell"/>
</dbReference>
<dbReference type="GO" id="GO:0035269">
    <property type="term" value="P:protein O-linked glycosylation via mannose"/>
    <property type="evidence" value="ECO:0007669"/>
    <property type="project" value="TreeGrafter"/>
</dbReference>
<keyword evidence="5" id="KW-0472">Membrane</keyword>
<dbReference type="Proteomes" id="UP000485058">
    <property type="component" value="Unassembled WGS sequence"/>
</dbReference>
<dbReference type="Pfam" id="PF13896">
    <property type="entry name" value="Glyco_transf_49"/>
    <property type="match status" value="1"/>
</dbReference>
<proteinExistence type="predicted"/>